<feature type="domain" description="Ig-like" evidence="15">
    <location>
        <begin position="7457"/>
        <end position="7517"/>
    </location>
</feature>
<dbReference type="PROSITE" id="PS50002">
    <property type="entry name" value="SH3"/>
    <property type="match status" value="1"/>
</dbReference>
<feature type="domain" description="Ig-like" evidence="15">
    <location>
        <begin position="6747"/>
        <end position="6836"/>
    </location>
</feature>
<protein>
    <recommendedName>
        <fullName evidence="19">Titin</fullName>
    </recommendedName>
</protein>
<dbReference type="PROSITE" id="PS50835">
    <property type="entry name" value="IG_LIKE"/>
    <property type="match status" value="8"/>
</dbReference>
<feature type="compositionally biased region" description="Polar residues" evidence="13">
    <location>
        <begin position="5151"/>
        <end position="5160"/>
    </location>
</feature>
<dbReference type="Gene3D" id="2.30.30.40">
    <property type="entry name" value="SH3 Domains"/>
    <property type="match status" value="1"/>
</dbReference>
<evidence type="ECO:0000259" key="14">
    <source>
        <dbReference type="PROSITE" id="PS50002"/>
    </source>
</evidence>
<keyword evidence="9" id="KW-0539">Nucleus</keyword>
<keyword evidence="10" id="KW-0393">Immunoglobulin domain</keyword>
<keyword evidence="7" id="KW-0677">Repeat</keyword>
<evidence type="ECO:0000256" key="6">
    <source>
        <dbReference type="ARBA" id="ARBA00022553"/>
    </source>
</evidence>
<keyword evidence="12" id="KW-0175">Coiled coil</keyword>
<feature type="domain" description="Fibronectin type-III" evidence="16">
    <location>
        <begin position="7626"/>
        <end position="7722"/>
    </location>
</feature>
<evidence type="ECO:0000313" key="18">
    <source>
        <dbReference type="Proteomes" id="UP001431783"/>
    </source>
</evidence>
<feature type="region of interest" description="Disordered" evidence="13">
    <location>
        <begin position="5871"/>
        <end position="5903"/>
    </location>
</feature>
<dbReference type="SMART" id="SM00326">
    <property type="entry name" value="SH3"/>
    <property type="match status" value="1"/>
</dbReference>
<evidence type="ECO:0000256" key="4">
    <source>
        <dbReference type="ARBA" id="ARBA00022443"/>
    </source>
</evidence>
<keyword evidence="8" id="KW-1015">Disulfide bond</keyword>
<gene>
    <name evidence="17" type="ORF">WA026_021478</name>
</gene>
<dbReference type="InterPro" id="IPR052385">
    <property type="entry name" value="Obscurin/Obscurin-like_Reg"/>
</dbReference>
<dbReference type="PROSITE" id="PS50853">
    <property type="entry name" value="FN3"/>
    <property type="match status" value="3"/>
</dbReference>
<dbReference type="InterPro" id="IPR003961">
    <property type="entry name" value="FN3_dom"/>
</dbReference>
<dbReference type="Pfam" id="PF07679">
    <property type="entry name" value="I-set"/>
    <property type="match status" value="8"/>
</dbReference>
<evidence type="ECO:0000256" key="11">
    <source>
        <dbReference type="PROSITE-ProRule" id="PRU00192"/>
    </source>
</evidence>
<dbReference type="SUPFAM" id="SSF48726">
    <property type="entry name" value="Immunoglobulin"/>
    <property type="match status" value="8"/>
</dbReference>
<dbReference type="GO" id="GO:0030154">
    <property type="term" value="P:cell differentiation"/>
    <property type="evidence" value="ECO:0007669"/>
    <property type="project" value="UniProtKB-ARBA"/>
</dbReference>
<sequence length="7886" mass="892402">MKKVSLPSVVVPDETEELIDNEGNTHKKIIKKKVIKKRKGGKQENTIITSTQVNDEKPIVTVDVQTGQPVAHEDHLPSIVSSEIVEELPEEITISEVIDESGLPKKKVTKKKVLKTRKGDKVEKTELITVEEVGKKPENTVTIEVVDFTPEIALPSVVQELPDETQELIDNEGNVHMKIIRKKVIKKRKGDKQENTIITSTQVDDEKPIVTVDIQTDQPVAHEEPLPSLFISEIVEELPEEIIISEVIDESGQPKKKVTKKKVLKTRKGDKVEKTEVISVEEVGKKPENTVTIEVVDFVPEVAFTPVVQELPDETEELIDNEGNVDDERPIVTVDVQTNQPVPHEEPLLSIVSSEIVEEHPEEITISEVIDESGLPKKKVTRKKVLKTRKGDKVEKTESVEEVGTKPENTVTIEVVDFAPEIALPSVVQELPEETEEHIDNEGNVHKKIIKKKVIKKRKGDKQENTIITSTQVDDEKPILTVDVQTDQPLTREESLPSLVSSEIVEELPEEITISEVIDESGLPMKKVTKKRVLKTRRGDKVERTELISVEEVGKKPENTVTIEIVEFTPEEALPSVVQELPDESDELIDNEGNIHKKIIKKKVDDEKPIVTVDVQTDQPLAHEEPLPSIVSSEIFEELPEEITISEVIDESGLPKRKVTKKKVLKTRKGDKVEKTEVISVEEVGKKPENTVTIEVVDFTPEIALPSVIEELPDETEELIDNEGNVHKKIIKKKVIKKRKGDKQENTIITSTQVDDEKPILTVDVQTDQPVTREESLPSLVTSEIVEELPEEITISEVIDESGLPKTKVTKKKVLKTRKGDKVEKTEVISVEEVGKKPENTVTIEVVDFTPEIALPSVIEELPDETEELIDNEGNVHKKIIKKKVIKKRKGDKQENTIITSTQVDEGKPILTVDVQTDQPLTREESLPSLVSSEVVEELPEEITISEVIDESGVPKKKVTKKRVLKTRKGDKVERTEFISVEEVGKKPENTVTIEIVEFTPEEALPSVVQELPDESDELIDNEGNIHKKIIKKKVIKKRKGDKQENTVITSTQVDDEKPIVTVDVQTDQPLAHEEPLPSIVSSEIFEELPEEITISEVIDESGLPKRKVTKKKVLKTRKGDKVEKTEVISVEEVGKKPENTVTIEVVDFTPEIALPSVIEELPDETEELIDNEGNVHKKIIKKKVIKKRKGDKQENTIITSTQVDDEKPILTVDVQTDQPVTREESLPSLVTSEIVEELPEEITISEVIDESGLPKTKVTKKKVLKTRKGDKVEKTEVISVEEVGKKPENTVTIEVVDFTPEIALPSVIEELPDETEELIDNEGNVHKKIIKKKVIKNRKGEKQENTIITSTQVDDEKPIVTVDVQTNQPLTREESLPSLVSSEVVEELPEEITISEVIDESGLPKKKVTKKKVLKTRKGDKVEKTEVISVEEVGKKPESTVTIEVVDFTPEIALPSVVQELPDETEELIDNEGNVHKKIIKKKVIKKRKGDKQENTIITSTQVDEGKPILTVDVQTDQPLTREESLPSLVSSEVVEELPEEITISEVIDESGVPKKKVTKKRVLKTRKGDKVERTEFISVEEVGKKPENTVTIEVVDFTPEVALPSVVRELPDKTEEFTDNEGNVHKKIIKKKVIKKRKGDKQENTVITSTQVDDEKPIVTVDVQTDQPLAHEEYLPSLDSSEIVEELPEEITISEVIDESGLPKKKVTKKKVLKTRRGDKVERTELISVEEVGKKPENTVTIEIVEFTPEVALPSVVQELPDESEELIDNEGNIHKKIIKKKVIKKRKGDKQENTIITSTQIDDEKPIVTVDVQTDQPVAHEEPLPSKVSSEIFEEIPEEITISEVIDESGLPKKKVTKKKVLKTRKGDKVEKTEVISVEEVGKKPENTVTIEVVDFTPEEALPSVVQELPDETEELIDNEGNVHKKIIKKKVIKKRKGDRQENTIITSTQVDEGKAILTVDVQTDQPLTREESLPSLVSSEIVEELPEEITISEVIDESGLPKKKVTKKRVLKTRRGDKVERTELISVEEVGKKPENTVTIEIVEFTPEVALPSVVQELPDESEELIDNEGNVHKKIIKKKVIKKRKGDEQENTIITSTQVDDEKPTLTVDVQTNQPLTREESLPSLVSSEVVEELPEEITISEVIDESGLPKKKVTKKKVLKTRKGDKVEKTEVISVEEVGKKPENTVDDEKPILTVDVQTDQPLAHEESLPSLVSSEIVEELPEEITISEVIDESGLPKKKVTKKRVLKTRRGDKVERTELISVEEVGKKPENTVTIEIVEFTPEVALPSVVQELPDESEEFIDNEGNVHKKIIKKKVIKKRKGDKQENTIITSTQVDDEKPTLTVDVQTNQPLTREESLPSLVSSEVVEELPEEITISEVIDESGLPKKKVTKKKVLKTRKGDKVEKTEVISVEEVGKKPESTVTIEVVDFTPEIALPSVVQELPDETEELIDNEGNVHKKIIKKKVIKKRKGDKQEYTIITSTQVDDEKPILTVDVQTDQPLAREESLPSLVSSEVVEELPDEITISEVIDESGVPKKKVTKKRVLKTRKGDKVERTEFISVEEVGKKPENTVTIEVVDFTPEVALPSVVRELPDKTEEFTDNEGNVHKKIIKKKVIKKRKGDKQENTVITSTQVDDEKPILTVDVQTDQPLTREESLPSLVSSEIVEELPEEITISEVIDESGLPKKKVTKKNVLKTREGDKVEKTEMISVEEVGKKPENTVTIEVVDFTPEIALPSVVQELQDETEELIDNEGNVHKKIIKKKVIKKRKGDKQENTIITSTQVDDEKPTLTVDVQTDQPLTREESLPSLVSSEIVEELPEEITISEVIDESGLPKKKELPDESEELIDNEGNIHKKIIKKKVIKKREGDKQENTIITSTQVDDEKPIVTVDVQTDQPVAHEEPLPSIVSSEVVEELPEEITISEIIDESGLPKKKVTKKKVLKTPKGDKVEKTEVISVEEVGKKPENTVTIEVVDFTPEIALPSVVQEFPDETEKLIDNEGNVHKKIIKKKVIKKRKGDKQENTIITSTQVDDEKPIVTVDVQADQPVAHDEPLPSIVSSEIVEELPEEITISEVIDECGLPKKKVTKKKVLKTRKGDKVEKTEVISVEEVGKKPENTVTIEIVEFTPEVAVTSVVQEIPDESEKLIDNEGNVHKKIIKKKVIKKRIGDKQENTIITSTQVDDEKPILTVDVQTDQPVAHEEPLPSIVSSEIVDELPEEITISEVIDESGLPKKKVTKKKVLKTPKGDKVEKTEVISVEEVGKKPENTVTIEVVDFTPEIALPSVVQELPDETEELVDNEGNVHKKIIKKKVIKKRKGDKQENTIITSTQVDDEKPILTVDVQTDHLLTREESLPSLVSSEVFEELPEEITISEVIDESGVPKKKVTKKRVLKTRKGDKVERTEFISVEEVGKKPENTVTIEVVDFTPEVALPSVVQELPDETEELVDSEGIVHKKIIKKKVIKKRKGDKQENTVITSTQVDDEKPIVTVDVQTDQPLAHEESLPSLVSSEIVEELPEEITISEVIDESGVPKKKVTKKRVLKTRKGDKVERTEFISVEEVGKKPENTVSIEVVDFTPEVALPSVVQELPDETEELIDSEGIVHKKIIKKKVIKKRKGDKQENTVITSTQVDDEKPIVTVDVQTDQPLAHEESLPSLVSSEIVEELPEEITISEVIDESGVPKKKVTKKRVLKTRKGDKVERTEFISVEEVGKKPESTVTIEVVDFTPEVALPSVVQELPDETEELIDSEGIVHKKIIKKKVIKKRKGDKQENTVITSTQVDDEKPIVTVDVQTDQPLAHEESLPSLDSSEIVEELPEEITISEVIDESGLPKKKVTKKRVLKTRRGDKVERTELISVEEVGKKPENTVTIEIVEFTPEIALPSVVQELPDEFEELMDNEGNIHKKIIKKKVIKKRKGDKQENTIITSTQVDDEKPIVTVDVQTDQPVAHEEPLPSIVSSEIFEELPEEITISEVIDESGLPKKKVTKKKVLETRKGDKVEKTEVISVEEVGKKPENTVTIEADEFTPEVALTSVVQELSDESEELVDNEGNIHKKIIKKKIIEKRKGDKQENTIITSTQVDEEKPIVTVDIQTDQHVAHEKSSPLISSEIYISESEIPHRFASSEINEKLPSVFNEELDEILSDIPNRIESTHTNNTLTTSFTTEDHSLDTLKDQFEDIVPSNFSEDSNDIPHSEDFRSDSMKDDEILTPEVVDDLEVKFSNRRKKLIKKKTSTAIASTEEPLFEANQEENILFVPTLANKESPTNTKEVIKLIEVEILKKALSHTIPDVIEKEESKPEETKLKLTAVDVEPPQLENIETPAEKTKSSKTIRKKITKKTKNVDDNVVPLARSDEQLLDSPKIKMDMSDQDTSEENRIIPCSKAQIEDLPKESPIIEKNEHSEIERMVKRKKSPSEKCSFTTNEDLTLKPQEVLLDIDDAYGVEKTPNLTEKIEGTSDENVIFQQVSPTDVSPDLDMGSTEKVQEELIGDQTKSENIEFPELLEFGETAAPKPKSSVKKSRLLKPKLKFQKILLKSRIKFVDFPPLPERPQPLILKVLEPLVKNTGTLSRNIKEAMKIPKTLPRKLAPIDDDLKNLENLDKEFEKLKKADLEKVNEEYRKPIAKKKPVSKKELKTLETGQGKQLSSEEIEEKPQLRQKPLFTDKNAYDSISEVDFTPKYSETIEFTIVPQETHQEVKPELNSENQMDTGLTQEKESIYQPNEEVKGEKLEIKSKQKSPEFIQEKKDIVENIITENQSVKDDIYPTDKKGKLTGKIPKKSDISLKPIETDKATNEKETITEMIIEKPLLMGSEVSIPRNELALDNLCLDMPQEEPNKNILPERYIPTDKSENKDDLPKKEDKEIIESGYEVMSEPSDEKLRGQKVGKVEEKIIEIPHLQKQKATLVISNTSPQFAVRKETKEEPLNLAKTNLKKIKPTKKINASPSKVSKVRLKSRIKFIEFPPESEKEQFIFSTILKPVYSGNGTLSRNIDEAIKIKKKAPINDIESDLKELDRLNREHEEGIGKLEKVDEEFKLKKKPKKTEKVKKLTEKENQIMKIDTVEMEDQPLFQKIETPEQDTGKIFEADIKKEMPTEFEKKPEENTSPTPVQTPDDFNLDNDKIKKKPKMKKGKTGKVEGEILEPNTSIVTTDESPPTVICEIAGEDIPVLANIEALEDEGPVSNYEVEEISSKILEEPKLQISTSRKPKDKISTIKKPKIPRLKSRISYIEFPPNSQKEKIPIIKILEPVVKHNGVLSRTMTDAKKLIKKKKKPNTEENFDKLKELDQEMEKLKSEKLDEIDEEYRKQPKKQITKSSLPKPTKIEWKSLSPSKVKISDITVEPINLANIKLKKPRIPEQKKVKPIEKPRILLKSRIILIEFPPFSEKEKKPCIAELKKVKIQNGTYSHNIQDAIIALKKKKRKLLDKGKEVPNLEELDSEIEEAKKKDLEKVDEIYHTFKKKPKEKMTESGETPITLTIGKGKIPDKPEETDETVTLKKISKETQEHTVAEESLPKPQKADVITIPEKSISESNELAPLDDFSCEHERPDLEIYVPSKPDSSEEDDNGETGTKYERKQKKKPSPEIIQIPIEKGVPIISETSEENEIKFRKPTKDIPDDESSEITLKPFKKSKDDIKESFTVLEIEKPQDVKAVEVKSQIDIDVDMGLAKKKIKKKLKPKQETPEIIESDSQEVPVTSLPEIQPKTPEEIVNIIIEPITTIEEATVDNKKEKVHTLEEPMKPELKKEKSEIIESEYEVQLKKPTSPLKQDEDSIETQFIISKPFHDKTENAPEKVSVTISPETKPKKSEESIDLIIKETIFLEEAAIEDKETVADSLQEPMPSTESKEEIPETIANEYKVKPLVPTSPIQKEEQTLPKSSLGSTEELPVIISPQIESEKPEESVEVILKPKKSRPETIENEYEFKLKKSIPKQQQEDIQAQITIPKKIDKISDIAADDYTVTISPQIKPRKSEESANLIIEQKIDYKEEVLVDDISDIPEELTRLDDKIPESLIVVGREPNILSTDKKDDNVEEGISIAPTNETEDNIQLIDKRKKPMEEKPDDEKFTVEEISDIKQELITENTTQKLASKKKPVDTDHQISSTDENEIQVTLKKSKSKPVKLKDVEEEKQFTLPKKEENDTEDIFMDIKLNSGPKDKYQDSSETLSETIKIPEKALIYEDEIVEETVPHKSINSVDEIQQEVIKEMGEEKPVADITESPSSSNLKKEEIETVKSILPKLAESVPLKDEEDKVENVLIRKRLPKNEIIQEESDTNKVTLLLSKSKDSTEIENAEGEASIKVIKKKIKSVGESNDEINIKLVESDSIENSIVDITEEKPPTKKIKTKKQVVPKKVEEQVSPVSELVPDDSRASESLVLPEMKEDTDKSSKVDELREDIENDGEFTLRKQRKKDDEDAVETEITIPSRKKIEEVHEFTIKKKPARKPSIEEYSEDITIKKLRKIRKPSRPDIPEYTDVTDVTFRPKTTKTKEDVDQEFKISLDSYAEEEISMSGKVRLKKKRPSTYSEEEGQETIRIFKEVEDLEGPTIEEIIDEGSDAEELPYDEESPENFHVPLKRKIPRKYSVYEEDEESISIGLKRTKQHEDNDAESVTLRPKKKPSLTYDQEAASLSITKRTEVDEEEQPELEIVEGDTVYCICVYNSETDSVIDLVEGEKLNVIEADDSNWWFVKKQTTNEKGWVPSKLLMDETHYKIYVQKKLNEKIDQLPVFEKPSGKQKSVAPKFLEKIKPVSAKDGDTVQFQCQVEGIPRPQITWFRQTAIIKHSEDFEIYYDEENVCTLIIKEVFPEDAGLITCVAKNSSGFASTSTELRVERTISEHYSDFTHTTRKSMSKESSFVDNLDGIPPTFFHKPNSQCVQRDADVIVECGLVALPEPHIIWYSKGRILKSHNNITVETTSENHKYRTCLKIKNIEKVQEGEYEIVARNSEGESRIHFTIDVMSDREQPPRVIEPLYSTTVRKRETVVLQTIITSNPPANIEWFKNNEQIPQSLIEQNEYTYTYTIPKATLGDAGEYLVRATNPCGTAETSANLTVEEYTVNEVPLFLERFEAVAVPVKTTIRLTARVTGNPIPEIIWLKNNEPLTPREEITTSFDGENIELVIENANSEVDSGDYKCIARNKVGEASHGAKVTVEVDEIRFTKILNKSYESIERETLELICETSHKVSTKWFFNNTEISGMDHRIVVEEGKTHKLIIKNVTEKDRGHYKCTVKNVSTETTVTVTPTKPEFVRRLQDLEIPEREMAILEVEISSDTADVMWQKDGEIIRESKNVEFVKEGGVRKLLIRSISIHDEGEYTCNLEDEECKAELNIIEMPPEIISPLQDKTVNRGEKTIFEIELSKGDALAKWFKDGIEIQFSEHIQLSIDGKRQKLKIYNSEMVDAGIYTCEIGSQKSSAQLTVNDGAVFFKRKLPEITSVPEETDAEFWVELSEMNVETEWMMNGKKIINSSKYEISVNKTIRKLIVRNITNEDESEYSCKITFRSEVITSSTQLKVLGKPSPPRGPLQISGMSYNSFTLHWEPSEYDGQSPIIEYIVEMKDVRHKEFKKVGATKSDCTNMPINYLEKDHGYKFRITARNSVGTSDPFVPEETIVAGSRITPPSPPINLQLRDVTSRSATLIWEPPENNGGTEITGYVVERKLEFMPKWEKVFTLEAFTLQYTFENLKEKSDYRFRVFAENSIGLSVPTVTDVVQLKTHATVPSAPTAPLEIRTIGPNAIVIEWGLPETDGGSPLLGYKIAIKDTKKTMWMEIGRVNKGVHKFTIRDLQEGHDYLIRIFARNEIGLSEPLESDEPFKVLPSGETDQEDFREVTDKEPTSYSTETTTSWLRENNMDADIYSYARGKLLQRDEYFFRIWCYAKQLFK</sequence>
<evidence type="ECO:0000256" key="1">
    <source>
        <dbReference type="ARBA" id="ARBA00004123"/>
    </source>
</evidence>
<feature type="compositionally biased region" description="Basic and acidic residues" evidence="13">
    <location>
        <begin position="5790"/>
        <end position="5799"/>
    </location>
</feature>
<keyword evidence="18" id="KW-1185">Reference proteome</keyword>
<feature type="domain" description="Fibronectin type-III" evidence="16">
    <location>
        <begin position="7524"/>
        <end position="7625"/>
    </location>
</feature>
<evidence type="ECO:0000256" key="12">
    <source>
        <dbReference type="SAM" id="Coils"/>
    </source>
</evidence>
<dbReference type="FunFam" id="2.60.40.10:FF:000050">
    <property type="entry name" value="Titin isoform B"/>
    <property type="match status" value="2"/>
</dbReference>
<feature type="coiled-coil region" evidence="12">
    <location>
        <begin position="5283"/>
        <end position="5310"/>
    </location>
</feature>
<feature type="coiled-coil region" evidence="12">
    <location>
        <begin position="5011"/>
        <end position="5041"/>
    </location>
</feature>
<dbReference type="CDD" id="cd00063">
    <property type="entry name" value="FN3"/>
    <property type="match status" value="3"/>
</dbReference>
<feature type="region of interest" description="Disordered" evidence="13">
    <location>
        <begin position="6519"/>
        <end position="6538"/>
    </location>
</feature>
<keyword evidence="5" id="KW-0963">Cytoplasm</keyword>
<feature type="region of interest" description="Disordered" evidence="13">
    <location>
        <begin position="6214"/>
        <end position="6234"/>
    </location>
</feature>
<evidence type="ECO:0000256" key="5">
    <source>
        <dbReference type="ARBA" id="ARBA00022490"/>
    </source>
</evidence>
<feature type="region of interest" description="Disordered" evidence="13">
    <location>
        <begin position="4841"/>
        <end position="4868"/>
    </location>
</feature>
<dbReference type="InterPro" id="IPR003598">
    <property type="entry name" value="Ig_sub2"/>
</dbReference>
<feature type="region of interest" description="Disordered" evidence="13">
    <location>
        <begin position="7813"/>
        <end position="7845"/>
    </location>
</feature>
<dbReference type="InterPro" id="IPR003599">
    <property type="entry name" value="Ig_sub"/>
</dbReference>
<dbReference type="FunFam" id="2.60.40.10:FF:000032">
    <property type="entry name" value="palladin isoform X1"/>
    <property type="match status" value="2"/>
</dbReference>
<dbReference type="Proteomes" id="UP001431783">
    <property type="component" value="Unassembled WGS sequence"/>
</dbReference>
<feature type="domain" description="SH3" evidence="14">
    <location>
        <begin position="6655"/>
        <end position="6716"/>
    </location>
</feature>
<feature type="region of interest" description="Disordered" evidence="13">
    <location>
        <begin position="6152"/>
        <end position="6174"/>
    </location>
</feature>
<feature type="domain" description="Ig-like" evidence="15">
    <location>
        <begin position="7340"/>
        <end position="7423"/>
    </location>
</feature>
<dbReference type="InterPro" id="IPR007110">
    <property type="entry name" value="Ig-like_dom"/>
</dbReference>
<feature type="compositionally biased region" description="Basic and acidic residues" evidence="13">
    <location>
        <begin position="5098"/>
        <end position="5110"/>
    </location>
</feature>
<dbReference type="CDD" id="cd11856">
    <property type="entry name" value="SH3_p47phox_like"/>
    <property type="match status" value="1"/>
</dbReference>
<dbReference type="InterPro" id="IPR013783">
    <property type="entry name" value="Ig-like_fold"/>
</dbReference>
<evidence type="ECO:0000313" key="17">
    <source>
        <dbReference type="EMBL" id="KAK9882447.1"/>
    </source>
</evidence>
<dbReference type="SUPFAM" id="SSF49265">
    <property type="entry name" value="Fibronectin type III"/>
    <property type="match status" value="2"/>
</dbReference>
<reference evidence="17 18" key="1">
    <citation type="submission" date="2023-03" db="EMBL/GenBank/DDBJ databases">
        <title>Genome insight into feeding habits of ladybird beetles.</title>
        <authorList>
            <person name="Li H.-S."/>
            <person name="Huang Y.-H."/>
            <person name="Pang H."/>
        </authorList>
    </citation>
    <scope>NUCLEOTIDE SEQUENCE [LARGE SCALE GENOMIC DNA]</scope>
    <source>
        <strain evidence="17">SYSU_2023b</strain>
        <tissue evidence="17">Whole body</tissue>
    </source>
</reference>
<dbReference type="InterPro" id="IPR013098">
    <property type="entry name" value="Ig_I-set"/>
</dbReference>
<feature type="domain" description="Fibronectin type-III" evidence="16">
    <location>
        <begin position="7726"/>
        <end position="7822"/>
    </location>
</feature>
<dbReference type="SUPFAM" id="SSF50044">
    <property type="entry name" value="SH3-domain"/>
    <property type="match status" value="1"/>
</dbReference>
<feature type="region of interest" description="Disordered" evidence="13">
    <location>
        <begin position="5469"/>
        <end position="5593"/>
    </location>
</feature>
<dbReference type="Pfam" id="PF00041">
    <property type="entry name" value="fn3"/>
    <property type="match status" value="3"/>
</dbReference>
<feature type="domain" description="Ig-like" evidence="15">
    <location>
        <begin position="6871"/>
        <end position="6963"/>
    </location>
</feature>
<accession>A0AAW1UFS8</accession>
<evidence type="ECO:0000256" key="10">
    <source>
        <dbReference type="ARBA" id="ARBA00023319"/>
    </source>
</evidence>
<dbReference type="SMART" id="SM00409">
    <property type="entry name" value="IG"/>
    <property type="match status" value="8"/>
</dbReference>
<dbReference type="GO" id="GO:0005737">
    <property type="term" value="C:cytoplasm"/>
    <property type="evidence" value="ECO:0007669"/>
    <property type="project" value="UniProtKB-SubCell"/>
</dbReference>
<dbReference type="CDD" id="cd00096">
    <property type="entry name" value="Ig"/>
    <property type="match status" value="1"/>
</dbReference>
<proteinExistence type="inferred from homology"/>
<dbReference type="Pfam" id="PF00018">
    <property type="entry name" value="SH3_1"/>
    <property type="match status" value="1"/>
</dbReference>
<evidence type="ECO:0000256" key="8">
    <source>
        <dbReference type="ARBA" id="ARBA00023157"/>
    </source>
</evidence>
<feature type="compositionally biased region" description="Basic and acidic residues" evidence="13">
    <location>
        <begin position="7828"/>
        <end position="7838"/>
    </location>
</feature>
<dbReference type="InterPro" id="IPR036179">
    <property type="entry name" value="Ig-like_dom_sf"/>
</dbReference>
<organism evidence="17 18">
    <name type="scientific">Henosepilachna vigintioctopunctata</name>
    <dbReference type="NCBI Taxonomy" id="420089"/>
    <lineage>
        <taxon>Eukaryota</taxon>
        <taxon>Metazoa</taxon>
        <taxon>Ecdysozoa</taxon>
        <taxon>Arthropoda</taxon>
        <taxon>Hexapoda</taxon>
        <taxon>Insecta</taxon>
        <taxon>Pterygota</taxon>
        <taxon>Neoptera</taxon>
        <taxon>Endopterygota</taxon>
        <taxon>Coleoptera</taxon>
        <taxon>Polyphaga</taxon>
        <taxon>Cucujiformia</taxon>
        <taxon>Coccinelloidea</taxon>
        <taxon>Coccinellidae</taxon>
        <taxon>Epilachninae</taxon>
        <taxon>Epilachnini</taxon>
        <taxon>Henosepilachna</taxon>
    </lineage>
</organism>
<dbReference type="SMART" id="SM00408">
    <property type="entry name" value="IGc2"/>
    <property type="match status" value="7"/>
</dbReference>
<keyword evidence="4 11" id="KW-0728">SH3 domain</keyword>
<comment type="caution">
    <text evidence="17">The sequence shown here is derived from an EMBL/GenBank/DDBJ whole genome shotgun (WGS) entry which is preliminary data.</text>
</comment>
<evidence type="ECO:0000256" key="7">
    <source>
        <dbReference type="ARBA" id="ARBA00022737"/>
    </source>
</evidence>
<feature type="region of interest" description="Disordered" evidence="13">
    <location>
        <begin position="6094"/>
        <end position="6116"/>
    </location>
</feature>
<dbReference type="Gene3D" id="2.60.40.10">
    <property type="entry name" value="Immunoglobulins"/>
    <property type="match status" value="11"/>
</dbReference>
<evidence type="ECO:0000259" key="16">
    <source>
        <dbReference type="PROSITE" id="PS50853"/>
    </source>
</evidence>
<dbReference type="InterPro" id="IPR036116">
    <property type="entry name" value="FN3_sf"/>
</dbReference>
<feature type="compositionally biased region" description="Basic and acidic residues" evidence="13">
    <location>
        <begin position="5612"/>
        <end position="5623"/>
    </location>
</feature>
<dbReference type="SMART" id="SM00060">
    <property type="entry name" value="FN3"/>
    <property type="match status" value="3"/>
</dbReference>
<feature type="region of interest" description="Disordered" evidence="13">
    <location>
        <begin position="6602"/>
        <end position="6625"/>
    </location>
</feature>
<evidence type="ECO:0000256" key="9">
    <source>
        <dbReference type="ARBA" id="ARBA00023242"/>
    </source>
</evidence>
<comment type="similarity">
    <text evidence="3">Belongs to the protein kinase superfamily. CAMK Ser/Thr protein kinase family.</text>
</comment>
<feature type="compositionally biased region" description="Basic residues" evidence="13">
    <location>
        <begin position="5130"/>
        <end position="5141"/>
    </location>
</feature>
<evidence type="ECO:0000256" key="2">
    <source>
        <dbReference type="ARBA" id="ARBA00004496"/>
    </source>
</evidence>
<feature type="region of interest" description="Disordered" evidence="13">
    <location>
        <begin position="5606"/>
        <end position="5631"/>
    </location>
</feature>
<feature type="domain" description="Ig-like" evidence="15">
    <location>
        <begin position="7162"/>
        <end position="7245"/>
    </location>
</feature>
<feature type="domain" description="Ig-like" evidence="15">
    <location>
        <begin position="7251"/>
        <end position="7334"/>
    </location>
</feature>
<feature type="region of interest" description="Disordered" evidence="13">
    <location>
        <begin position="5839"/>
        <end position="5859"/>
    </location>
</feature>
<dbReference type="InterPro" id="IPR001452">
    <property type="entry name" value="SH3_domain"/>
</dbReference>
<feature type="compositionally biased region" description="Basic and acidic residues" evidence="13">
    <location>
        <begin position="6386"/>
        <end position="6399"/>
    </location>
</feature>
<evidence type="ECO:0000259" key="15">
    <source>
        <dbReference type="PROSITE" id="PS50835"/>
    </source>
</evidence>
<feature type="domain" description="Ig-like" evidence="15">
    <location>
        <begin position="7067"/>
        <end position="7156"/>
    </location>
</feature>
<dbReference type="PANTHER" id="PTHR35971">
    <property type="entry name" value="SI:DKEY-31G6.6"/>
    <property type="match status" value="1"/>
</dbReference>
<dbReference type="EMBL" id="JARQZJ010000076">
    <property type="protein sequence ID" value="KAK9882447.1"/>
    <property type="molecule type" value="Genomic_DNA"/>
</dbReference>
<name>A0AAW1UFS8_9CUCU</name>
<dbReference type="GO" id="GO:0009653">
    <property type="term" value="P:anatomical structure morphogenesis"/>
    <property type="evidence" value="ECO:0007669"/>
    <property type="project" value="UniProtKB-ARBA"/>
</dbReference>
<feature type="compositionally biased region" description="Basic and acidic residues" evidence="13">
    <location>
        <begin position="4853"/>
        <end position="4868"/>
    </location>
</feature>
<keyword evidence="6" id="KW-0597">Phosphoprotein</keyword>
<feature type="domain" description="Ig-like" evidence="15">
    <location>
        <begin position="6972"/>
        <end position="7057"/>
    </location>
</feature>
<feature type="region of interest" description="Disordered" evidence="13">
    <location>
        <begin position="6031"/>
        <end position="6052"/>
    </location>
</feature>
<comment type="subcellular location">
    <subcellularLocation>
        <location evidence="2">Cytoplasm</location>
    </subcellularLocation>
    <subcellularLocation>
        <location evidence="1">Nucleus</location>
    </subcellularLocation>
</comment>
<evidence type="ECO:0008006" key="19">
    <source>
        <dbReference type="Google" id="ProtNLM"/>
    </source>
</evidence>
<feature type="region of interest" description="Disordered" evidence="13">
    <location>
        <begin position="5686"/>
        <end position="5710"/>
    </location>
</feature>
<dbReference type="FunFam" id="2.60.40.10:FF:000425">
    <property type="entry name" value="Myosin light chain kinase"/>
    <property type="match status" value="1"/>
</dbReference>
<dbReference type="GO" id="GO:0005634">
    <property type="term" value="C:nucleus"/>
    <property type="evidence" value="ECO:0007669"/>
    <property type="project" value="UniProtKB-SubCell"/>
</dbReference>
<feature type="compositionally biased region" description="Basic and acidic residues" evidence="13">
    <location>
        <begin position="5507"/>
        <end position="5521"/>
    </location>
</feature>
<feature type="region of interest" description="Disordered" evidence="13">
    <location>
        <begin position="4640"/>
        <end position="4663"/>
    </location>
</feature>
<feature type="region of interest" description="Disordered" evidence="13">
    <location>
        <begin position="5788"/>
        <end position="5817"/>
    </location>
</feature>
<feature type="region of interest" description="Disordered" evidence="13">
    <location>
        <begin position="6362"/>
        <end position="6404"/>
    </location>
</feature>
<evidence type="ECO:0000256" key="13">
    <source>
        <dbReference type="SAM" id="MobiDB-lite"/>
    </source>
</evidence>
<dbReference type="PANTHER" id="PTHR35971:SF5">
    <property type="entry name" value="OBSCURIN LIKE CYTOSKELETAL ADAPTOR 1"/>
    <property type="match status" value="1"/>
</dbReference>
<dbReference type="InterPro" id="IPR036028">
    <property type="entry name" value="SH3-like_dom_sf"/>
</dbReference>
<feature type="compositionally biased region" description="Polar residues" evidence="13">
    <location>
        <begin position="4646"/>
        <end position="4655"/>
    </location>
</feature>
<evidence type="ECO:0000256" key="3">
    <source>
        <dbReference type="ARBA" id="ARBA00006692"/>
    </source>
</evidence>
<feature type="region of interest" description="Disordered" evidence="13">
    <location>
        <begin position="5098"/>
        <end position="5160"/>
    </location>
</feature>